<evidence type="ECO:0000313" key="3">
    <source>
        <dbReference type="Proteomes" id="UP000076962"/>
    </source>
</evidence>
<feature type="transmembrane region" description="Helical" evidence="1">
    <location>
        <begin position="34"/>
        <end position="50"/>
    </location>
</feature>
<name>A0A176RUG6_9GAMM</name>
<dbReference type="EMBL" id="LUTY01002825">
    <property type="protein sequence ID" value="OAD19378.1"/>
    <property type="molecule type" value="Genomic_DNA"/>
</dbReference>
<reference evidence="2 3" key="1">
    <citation type="submission" date="2016-05" db="EMBL/GenBank/DDBJ databases">
        <title>Single-cell genome of chain-forming Candidatus Thiomargarita nelsonii and comparison to other large sulfur-oxidizing bacteria.</title>
        <authorList>
            <person name="Winkel M."/>
            <person name="Salman V."/>
            <person name="Woyke T."/>
            <person name="Schulz-Vogt H."/>
            <person name="Richter M."/>
            <person name="Flood B."/>
            <person name="Bailey J."/>
            <person name="Amann R."/>
            <person name="Mussmann M."/>
        </authorList>
    </citation>
    <scope>NUCLEOTIDE SEQUENCE [LARGE SCALE GENOMIC DNA]</scope>
    <source>
        <strain evidence="2 3">THI036</strain>
    </source>
</reference>
<dbReference type="Proteomes" id="UP000076962">
    <property type="component" value="Unassembled WGS sequence"/>
</dbReference>
<keyword evidence="1" id="KW-0812">Transmembrane</keyword>
<gene>
    <name evidence="2" type="ORF">THIOM_004993</name>
</gene>
<sequence>MGWGIYVLKMVNNKFYDVFIKTYRIFLNKNNQKLKKSGICFCILLIYKYYLIDSKLFIIIIVCTNPLILNLIDKNSLF</sequence>
<keyword evidence="1" id="KW-0472">Membrane</keyword>
<keyword evidence="1" id="KW-1133">Transmembrane helix</keyword>
<comment type="caution">
    <text evidence="2">The sequence shown here is derived from an EMBL/GenBank/DDBJ whole genome shotgun (WGS) entry which is preliminary data.</text>
</comment>
<keyword evidence="3" id="KW-1185">Reference proteome</keyword>
<accession>A0A176RUG6</accession>
<evidence type="ECO:0000256" key="1">
    <source>
        <dbReference type="SAM" id="Phobius"/>
    </source>
</evidence>
<organism evidence="2 3">
    <name type="scientific">Candidatus Thiomargarita nelsonii</name>
    <dbReference type="NCBI Taxonomy" id="1003181"/>
    <lineage>
        <taxon>Bacteria</taxon>
        <taxon>Pseudomonadati</taxon>
        <taxon>Pseudomonadota</taxon>
        <taxon>Gammaproteobacteria</taxon>
        <taxon>Thiotrichales</taxon>
        <taxon>Thiotrichaceae</taxon>
        <taxon>Thiomargarita</taxon>
    </lineage>
</organism>
<protein>
    <submittedName>
        <fullName evidence="2">Uncharacterized protein</fullName>
    </submittedName>
</protein>
<proteinExistence type="predicted"/>
<dbReference type="AlphaFoldDB" id="A0A176RUG6"/>
<evidence type="ECO:0000313" key="2">
    <source>
        <dbReference type="EMBL" id="OAD19378.1"/>
    </source>
</evidence>